<dbReference type="Gene3D" id="6.10.250.3180">
    <property type="match status" value="1"/>
</dbReference>
<dbReference type="Pfam" id="PF06881">
    <property type="entry name" value="Elongin_A"/>
    <property type="match status" value="1"/>
</dbReference>
<evidence type="ECO:0000313" key="2">
    <source>
        <dbReference type="EMBL" id="KAK0317760.1"/>
    </source>
</evidence>
<dbReference type="EMBL" id="JASUXU010000041">
    <property type="protein sequence ID" value="KAK0317760.1"/>
    <property type="molecule type" value="Genomic_DNA"/>
</dbReference>
<evidence type="ECO:0008006" key="4">
    <source>
        <dbReference type="Google" id="ProtNLM"/>
    </source>
</evidence>
<dbReference type="Proteomes" id="UP001168146">
    <property type="component" value="Unassembled WGS sequence"/>
</dbReference>
<reference evidence="2" key="1">
    <citation type="submission" date="2021-12" db="EMBL/GenBank/DDBJ databases">
        <title>Black yeast isolated from Biological Soil Crust.</title>
        <authorList>
            <person name="Kurbessoian T."/>
        </authorList>
    </citation>
    <scope>NUCLEOTIDE SEQUENCE</scope>
    <source>
        <strain evidence="2">CCFEE 5208</strain>
    </source>
</reference>
<feature type="compositionally biased region" description="Low complexity" evidence="1">
    <location>
        <begin position="314"/>
        <end position="323"/>
    </location>
</feature>
<dbReference type="AlphaFoldDB" id="A0AAN6FHV3"/>
<dbReference type="PANTHER" id="PTHR15141">
    <property type="entry name" value="TRANSCRIPTION ELONGATION FACTOR B POLYPEPTIDE 3"/>
    <property type="match status" value="1"/>
</dbReference>
<gene>
    <name evidence="2" type="ORF">LTR82_011277</name>
</gene>
<feature type="region of interest" description="Disordered" evidence="1">
    <location>
        <begin position="294"/>
        <end position="336"/>
    </location>
</feature>
<evidence type="ECO:0000256" key="1">
    <source>
        <dbReference type="SAM" id="MobiDB-lite"/>
    </source>
</evidence>
<dbReference type="GO" id="GO:0070449">
    <property type="term" value="C:elongin complex"/>
    <property type="evidence" value="ECO:0007669"/>
    <property type="project" value="InterPro"/>
</dbReference>
<organism evidence="2 3">
    <name type="scientific">Friedmanniomyces endolithicus</name>
    <dbReference type="NCBI Taxonomy" id="329885"/>
    <lineage>
        <taxon>Eukaryota</taxon>
        <taxon>Fungi</taxon>
        <taxon>Dikarya</taxon>
        <taxon>Ascomycota</taxon>
        <taxon>Pezizomycotina</taxon>
        <taxon>Dothideomycetes</taxon>
        <taxon>Dothideomycetidae</taxon>
        <taxon>Mycosphaerellales</taxon>
        <taxon>Teratosphaeriaceae</taxon>
        <taxon>Friedmanniomyces</taxon>
    </lineage>
</organism>
<comment type="caution">
    <text evidence="2">The sequence shown here is derived from an EMBL/GenBank/DDBJ whole genome shotgun (WGS) entry which is preliminary data.</text>
</comment>
<dbReference type="PANTHER" id="PTHR15141:SF76">
    <property type="entry name" value="TRANSCRIPTION ELONGATION FACTOR B POLYPEPTIDE 3"/>
    <property type="match status" value="1"/>
</dbReference>
<accession>A0AAN6FHV3</accession>
<protein>
    <recommendedName>
        <fullName evidence="4">Elongin-A</fullName>
    </recommendedName>
</protein>
<dbReference type="GO" id="GO:0006368">
    <property type="term" value="P:transcription elongation by RNA polymerase II"/>
    <property type="evidence" value="ECO:0007669"/>
    <property type="project" value="InterPro"/>
</dbReference>
<sequence>MPAPTLLSMAIRACTRNINGITDVADMPYNIIHPVLKKIQNPAQLHEIETHCPQIADASADLWRAFIARDIPNWPAKILEPKNPRSWWKVYRKLVADEKRAKEGQEEELRAAMSGLSAKREENKATYVGRVVSVRSRERAFVDGVRNPNVNGRGGERAPVLKNAKRAKDVMSALRAQSRQAARDRNFDVGRGPAFSTAGQFSKPVAKPVVREVQRVLPVPAEPLVPRGSDLGFAAQKGPSVVQTALAKAEAEVARLKALAVNSRPDTPPARLARPVVAGRTMDSTVEREARLKALTQPKPRTATIASPPKEVPRVSAAAASPSSRKRPASSMEGEASVPIVSSKVTANDAAVGTPTSMPETFRRRPTAAYSPLMPAKRRNLPQHQGGNQGFRAVHGALPTELYGGEAGRLAPHAREVTWSQ</sequence>
<proteinExistence type="predicted"/>
<name>A0AAN6FHV3_9PEZI</name>
<dbReference type="InterPro" id="IPR051870">
    <property type="entry name" value="Elongin-A_domain"/>
</dbReference>
<dbReference type="InterPro" id="IPR010684">
    <property type="entry name" value="RNA_pol_II_trans_fac_SIII_A"/>
</dbReference>
<evidence type="ECO:0000313" key="3">
    <source>
        <dbReference type="Proteomes" id="UP001168146"/>
    </source>
</evidence>